<dbReference type="STRING" id="55209.HA50_12335"/>
<dbReference type="OrthoDB" id="6613995at2"/>
<dbReference type="AlphaFoldDB" id="A0A1X1EVN9"/>
<evidence type="ECO:0000313" key="3">
    <source>
        <dbReference type="Proteomes" id="UP000193749"/>
    </source>
</evidence>
<dbReference type="RefSeq" id="WP_084875876.1">
    <property type="nucleotide sequence ID" value="NZ_JAGGMY010000001.1"/>
</dbReference>
<gene>
    <name evidence="2" type="ORF">HA50_12335</name>
</gene>
<evidence type="ECO:0000256" key="1">
    <source>
        <dbReference type="SAM" id="Phobius"/>
    </source>
</evidence>
<name>A0A1X1EVN9_PANCY</name>
<organism evidence="2 3">
    <name type="scientific">Pantoea cypripedii</name>
    <name type="common">Pectobacterium cypripedii</name>
    <name type="synonym">Erwinia cypripedii</name>
    <dbReference type="NCBI Taxonomy" id="55209"/>
    <lineage>
        <taxon>Bacteria</taxon>
        <taxon>Pseudomonadati</taxon>
        <taxon>Pseudomonadota</taxon>
        <taxon>Gammaproteobacteria</taxon>
        <taxon>Enterobacterales</taxon>
        <taxon>Erwiniaceae</taxon>
        <taxon>Pantoea</taxon>
    </lineage>
</organism>
<keyword evidence="1" id="KW-0472">Membrane</keyword>
<reference evidence="2 3" key="1">
    <citation type="journal article" date="2017" name="Antonie Van Leeuwenhoek">
        <title>Phylogenomic resolution of the bacterial genus Pantoea and its relationship with Erwinia and Tatumella.</title>
        <authorList>
            <person name="Palmer M."/>
            <person name="Steenkamp E.T."/>
            <person name="Coetzee M.P."/>
            <person name="Chan W.Y."/>
            <person name="van Zyl E."/>
            <person name="De Maayer P."/>
            <person name="Coutinho T.A."/>
            <person name="Blom J."/>
            <person name="Smits T.H."/>
            <person name="Duffy B."/>
            <person name="Venter S.N."/>
        </authorList>
    </citation>
    <scope>NUCLEOTIDE SEQUENCE [LARGE SCALE GENOMIC DNA]</scope>
    <source>
        <strain evidence="2 3">LMG 2657</strain>
    </source>
</reference>
<evidence type="ECO:0000313" key="2">
    <source>
        <dbReference type="EMBL" id="ORM94099.1"/>
    </source>
</evidence>
<accession>A0A1X1EVN9</accession>
<keyword evidence="1" id="KW-1133">Transmembrane helix</keyword>
<comment type="caution">
    <text evidence="2">The sequence shown here is derived from an EMBL/GenBank/DDBJ whole genome shotgun (WGS) entry which is preliminary data.</text>
</comment>
<dbReference type="Proteomes" id="UP000193749">
    <property type="component" value="Unassembled WGS sequence"/>
</dbReference>
<keyword evidence="3" id="KW-1185">Reference proteome</keyword>
<keyword evidence="1" id="KW-0812">Transmembrane</keyword>
<dbReference type="EMBL" id="MLJI01000001">
    <property type="protein sequence ID" value="ORM94099.1"/>
    <property type="molecule type" value="Genomic_DNA"/>
</dbReference>
<protein>
    <submittedName>
        <fullName evidence="2">Uncharacterized protein</fullName>
    </submittedName>
</protein>
<feature type="transmembrane region" description="Helical" evidence="1">
    <location>
        <begin position="6"/>
        <end position="29"/>
    </location>
</feature>
<feature type="transmembrane region" description="Helical" evidence="1">
    <location>
        <begin position="116"/>
        <end position="136"/>
    </location>
</feature>
<proteinExistence type="predicted"/>
<sequence length="137" mass="15903">MTLADFFLYLSLVLYFIAFASQVVAYFVFKKNQSKYESLLIDFRQRGMQLDIITNFAYFLGPMFNAHKIAYFVDVYHGKKIYLDRNKPVSEEANLFVKSQPLSRISWVLSLHKLNVASFTVLFLAVALSFISNSFLK</sequence>